<gene>
    <name evidence="3" type="ORF">DIC66_00325</name>
</gene>
<dbReference type="Proteomes" id="UP000260665">
    <property type="component" value="Unassembled WGS sequence"/>
</dbReference>
<keyword evidence="2" id="KW-0378">Hydrolase</keyword>
<dbReference type="EMBL" id="QFZK01000001">
    <property type="protein sequence ID" value="RFO98387.1"/>
    <property type="molecule type" value="Genomic_DNA"/>
</dbReference>
<evidence type="ECO:0000313" key="4">
    <source>
        <dbReference type="Proteomes" id="UP000260665"/>
    </source>
</evidence>
<dbReference type="InterPro" id="IPR029052">
    <property type="entry name" value="Metallo-depent_PP-like"/>
</dbReference>
<accession>A0A3E1RG78</accession>
<evidence type="ECO:0000256" key="1">
    <source>
        <dbReference type="ARBA" id="ARBA00022723"/>
    </source>
</evidence>
<dbReference type="SUPFAM" id="SSF56300">
    <property type="entry name" value="Metallo-dependent phosphatases"/>
    <property type="match status" value="1"/>
</dbReference>
<dbReference type="Gene3D" id="3.60.21.10">
    <property type="match status" value="1"/>
</dbReference>
<organism evidence="3 4">
    <name type="scientific">Rhodoferax lacus</name>
    <dbReference type="NCBI Taxonomy" id="2184758"/>
    <lineage>
        <taxon>Bacteria</taxon>
        <taxon>Pseudomonadati</taxon>
        <taxon>Pseudomonadota</taxon>
        <taxon>Betaproteobacteria</taxon>
        <taxon>Burkholderiales</taxon>
        <taxon>Comamonadaceae</taxon>
        <taxon>Rhodoferax</taxon>
    </lineage>
</organism>
<evidence type="ECO:0008006" key="5">
    <source>
        <dbReference type="Google" id="ProtNLM"/>
    </source>
</evidence>
<evidence type="ECO:0000256" key="2">
    <source>
        <dbReference type="ARBA" id="ARBA00022801"/>
    </source>
</evidence>
<dbReference type="InterPro" id="IPR050884">
    <property type="entry name" value="CNP_phosphodiesterase-III"/>
</dbReference>
<name>A0A3E1RG78_9BURK</name>
<dbReference type="PANTHER" id="PTHR42988">
    <property type="entry name" value="PHOSPHOHYDROLASE"/>
    <property type="match status" value="1"/>
</dbReference>
<dbReference type="PANTHER" id="PTHR42988:SF2">
    <property type="entry name" value="CYCLIC NUCLEOTIDE PHOSPHODIESTERASE CBUA0032-RELATED"/>
    <property type="match status" value="1"/>
</dbReference>
<keyword evidence="4" id="KW-1185">Reference proteome</keyword>
<dbReference type="AlphaFoldDB" id="A0A3E1RG78"/>
<proteinExistence type="predicted"/>
<dbReference type="GO" id="GO:0046872">
    <property type="term" value="F:metal ion binding"/>
    <property type="evidence" value="ECO:0007669"/>
    <property type="project" value="UniProtKB-KW"/>
</dbReference>
<comment type="caution">
    <text evidence="3">The sequence shown here is derived from an EMBL/GenBank/DDBJ whole genome shotgun (WGS) entry which is preliminary data.</text>
</comment>
<evidence type="ECO:0000313" key="3">
    <source>
        <dbReference type="EMBL" id="RFO98387.1"/>
    </source>
</evidence>
<dbReference type="GO" id="GO:0016787">
    <property type="term" value="F:hydrolase activity"/>
    <property type="evidence" value="ECO:0007669"/>
    <property type="project" value="UniProtKB-KW"/>
</dbReference>
<sequence length="463" mass="49642">MGGTAAAGPGVALLSLLHLSDAHVMDSVSPARCEWIELLAHDPYWAGLLHMHRPYEALTHWALAAHVERLRRHPLAPWSQRAYDMALCTGDNIDNAQANELQAFVSILGGGRTALSAHGGVHEPGLELGEGAWPFWCPEAGVPDLWKPKGYPVVPGFVARSSAEVHSAGLGFAWASVPGNHDVMRQGTALPNPAIEALAVGGRKALAGPAGFRPIDPQALYVQQPEQFSTGVSRPIAASAQRRAVDLCEWMAAHRQAGAMGFGPSHVTEGRADTFIDTEHVRLILLDTNHPAGDYQGSIGAAQIAWLEARLAEVEQQPGRIAVLASHHGSVSLVNTLGADPERLQGQALTEAVHRHPCVVAWLVGHRHLHRVTPHPHPDARGRGFWEITTASIMDWPAQTRAVEILRHTDGQLEIVCTLQDHHAEAGSLAALHAELALRFAGSAAPYMQGAAHDGNVRLLLPP</sequence>
<protein>
    <recommendedName>
        <fullName evidence="5">Metallophosphoesterase</fullName>
    </recommendedName>
</protein>
<keyword evidence="1" id="KW-0479">Metal-binding</keyword>
<reference evidence="3 4" key="1">
    <citation type="submission" date="2018-05" db="EMBL/GenBank/DDBJ databases">
        <title>Rhodoferax soyangensis sp.nov., isolated from an oligotrophic freshwater lake.</title>
        <authorList>
            <person name="Park M."/>
        </authorList>
    </citation>
    <scope>NUCLEOTIDE SEQUENCE [LARGE SCALE GENOMIC DNA]</scope>
    <source>
        <strain evidence="3 4">IMCC26218</strain>
    </source>
</reference>